<feature type="transmembrane region" description="Helical" evidence="1">
    <location>
        <begin position="242"/>
        <end position="264"/>
    </location>
</feature>
<dbReference type="GO" id="GO:0004175">
    <property type="term" value="F:endopeptidase activity"/>
    <property type="evidence" value="ECO:0007669"/>
    <property type="project" value="UniProtKB-ARBA"/>
</dbReference>
<keyword evidence="1" id="KW-0472">Membrane</keyword>
<feature type="transmembrane region" description="Helical" evidence="1">
    <location>
        <begin position="149"/>
        <end position="166"/>
    </location>
</feature>
<dbReference type="PANTHER" id="PTHR39430">
    <property type="entry name" value="MEMBRANE-ASSOCIATED PROTEASE-RELATED"/>
    <property type="match status" value="1"/>
</dbReference>
<feature type="domain" description="CAAX prenyl protease 2/Lysostaphin resistance protein A-like" evidence="2">
    <location>
        <begin position="154"/>
        <end position="246"/>
    </location>
</feature>
<name>A0A1V4IJR8_9CLOT</name>
<feature type="transmembrane region" description="Helical" evidence="1">
    <location>
        <begin position="71"/>
        <end position="95"/>
    </location>
</feature>
<dbReference type="OrthoDB" id="324900at2"/>
<feature type="transmembrane region" description="Helical" evidence="1">
    <location>
        <begin position="115"/>
        <end position="134"/>
    </location>
</feature>
<keyword evidence="4" id="KW-1185">Reference proteome</keyword>
<feature type="transmembrane region" description="Helical" evidence="1">
    <location>
        <begin position="284"/>
        <end position="302"/>
    </location>
</feature>
<keyword evidence="3" id="KW-0645">Protease</keyword>
<dbReference type="GO" id="GO:0006508">
    <property type="term" value="P:proteolysis"/>
    <property type="evidence" value="ECO:0007669"/>
    <property type="project" value="UniProtKB-KW"/>
</dbReference>
<dbReference type="PANTHER" id="PTHR39430:SF1">
    <property type="entry name" value="PROTEASE"/>
    <property type="match status" value="1"/>
</dbReference>
<keyword evidence="3" id="KW-0378">Hydrolase</keyword>
<dbReference type="Pfam" id="PF02517">
    <property type="entry name" value="Rce1-like"/>
    <property type="match status" value="1"/>
</dbReference>
<dbReference type="GO" id="GO:0080120">
    <property type="term" value="P:CAAX-box protein maturation"/>
    <property type="evidence" value="ECO:0007669"/>
    <property type="project" value="UniProtKB-ARBA"/>
</dbReference>
<feature type="transmembrane region" description="Helical" evidence="1">
    <location>
        <begin position="210"/>
        <end position="230"/>
    </location>
</feature>
<evidence type="ECO:0000313" key="3">
    <source>
        <dbReference type="EMBL" id="OPJ60080.1"/>
    </source>
</evidence>
<evidence type="ECO:0000313" key="4">
    <source>
        <dbReference type="Proteomes" id="UP000191056"/>
    </source>
</evidence>
<keyword evidence="1" id="KW-0812">Transmembrane</keyword>
<proteinExistence type="predicted"/>
<accession>A0A1V4IJR8</accession>
<protein>
    <submittedName>
        <fullName evidence="3">CAAX amino terminal protease self-immunity</fullName>
    </submittedName>
</protein>
<comment type="caution">
    <text evidence="3">The sequence shown here is derived from an EMBL/GenBank/DDBJ whole genome shotgun (WGS) entry which is preliminary data.</text>
</comment>
<evidence type="ECO:0000259" key="2">
    <source>
        <dbReference type="Pfam" id="PF02517"/>
    </source>
</evidence>
<reference evidence="3 4" key="1">
    <citation type="submission" date="2017-03" db="EMBL/GenBank/DDBJ databases">
        <title>Genome sequence of Clostridium chromiireducens DSM 23318.</title>
        <authorList>
            <person name="Poehlein A."/>
            <person name="Daniel R."/>
        </authorList>
    </citation>
    <scope>NUCLEOTIDE SEQUENCE [LARGE SCALE GENOMIC DNA]</scope>
    <source>
        <strain evidence="3 4">DSM 23318</strain>
    </source>
</reference>
<keyword evidence="1" id="KW-1133">Transmembrane helix</keyword>
<dbReference type="EMBL" id="MZGT01000043">
    <property type="protein sequence ID" value="OPJ60080.1"/>
    <property type="molecule type" value="Genomic_DNA"/>
</dbReference>
<dbReference type="InterPro" id="IPR003675">
    <property type="entry name" value="Rce1/LyrA-like_dom"/>
</dbReference>
<dbReference type="RefSeq" id="WP_079440769.1">
    <property type="nucleotide sequence ID" value="NZ_MZGT01000043.1"/>
</dbReference>
<gene>
    <name evidence="3" type="ORF">CLCHR_31560</name>
</gene>
<dbReference type="AlphaFoldDB" id="A0A1V4IJR8"/>
<organism evidence="3 4">
    <name type="scientific">Clostridium chromiireducens</name>
    <dbReference type="NCBI Taxonomy" id="225345"/>
    <lineage>
        <taxon>Bacteria</taxon>
        <taxon>Bacillati</taxon>
        <taxon>Bacillota</taxon>
        <taxon>Clostridia</taxon>
        <taxon>Eubacteriales</taxon>
        <taxon>Clostridiaceae</taxon>
        <taxon>Clostridium</taxon>
    </lineage>
</organism>
<evidence type="ECO:0000256" key="1">
    <source>
        <dbReference type="SAM" id="Phobius"/>
    </source>
</evidence>
<dbReference type="Proteomes" id="UP000191056">
    <property type="component" value="Unassembled WGS sequence"/>
</dbReference>
<dbReference type="STRING" id="225345.CLCHR_31560"/>
<feature type="transmembrane region" description="Helical" evidence="1">
    <location>
        <begin position="187"/>
        <end position="204"/>
    </location>
</feature>
<sequence length="309" mass="34809">MKIFRNNKSIIISLLKIGILYLVSTTTSNAVSDIFFKIYDVFIQKINPQLVVGSEEYIKYLDEQLSNMNSFPATSIILIECICSILCVVILWRIYEKRKLRDMGLTNIYVSFNDLLFGLIIGALSFTLVAFTLLCTKSVELQNSFSKPHFSYVLIIQLIVFIFVGVSEELFSRGYCINILKQPKKSWVIPIVISSIIFALLHSNNPGISTLAYINLFLFAVFMGIVCIKTKNLWMAIGYHITWNYFQGNVFGFLVSGIDTTPIYKVKVISPNIINGGDFGPEGGIIVTVLLIVSILTAYKFLPSRKVSL</sequence>